<dbReference type="STRING" id="391625.PPSIR1_21779"/>
<gene>
    <name evidence="1" type="ORF">PPSIR1_21779</name>
</gene>
<reference evidence="1 2" key="1">
    <citation type="submission" date="2007-06" db="EMBL/GenBank/DDBJ databases">
        <authorList>
            <person name="Shimkets L."/>
            <person name="Ferriera S."/>
            <person name="Johnson J."/>
            <person name="Kravitz S."/>
            <person name="Beeson K."/>
            <person name="Sutton G."/>
            <person name="Rogers Y.-H."/>
            <person name="Friedman R."/>
            <person name="Frazier M."/>
            <person name="Venter J.C."/>
        </authorList>
    </citation>
    <scope>NUCLEOTIDE SEQUENCE [LARGE SCALE GENOMIC DNA]</scope>
    <source>
        <strain evidence="1 2">SIR-1</strain>
    </source>
</reference>
<comment type="caution">
    <text evidence="1">The sequence shown here is derived from an EMBL/GenBank/DDBJ whole genome shotgun (WGS) entry which is preliminary data.</text>
</comment>
<organism evidence="1 2">
    <name type="scientific">Plesiocystis pacifica SIR-1</name>
    <dbReference type="NCBI Taxonomy" id="391625"/>
    <lineage>
        <taxon>Bacteria</taxon>
        <taxon>Pseudomonadati</taxon>
        <taxon>Myxococcota</taxon>
        <taxon>Polyangia</taxon>
        <taxon>Nannocystales</taxon>
        <taxon>Nannocystaceae</taxon>
        <taxon>Plesiocystis</taxon>
    </lineage>
</organism>
<evidence type="ECO:0008006" key="3">
    <source>
        <dbReference type="Google" id="ProtNLM"/>
    </source>
</evidence>
<evidence type="ECO:0000313" key="2">
    <source>
        <dbReference type="Proteomes" id="UP000005801"/>
    </source>
</evidence>
<evidence type="ECO:0000313" key="1">
    <source>
        <dbReference type="EMBL" id="EDM81591.1"/>
    </source>
</evidence>
<dbReference type="AlphaFoldDB" id="A6FXK3"/>
<accession>A6FXK3</accession>
<dbReference type="Proteomes" id="UP000005801">
    <property type="component" value="Unassembled WGS sequence"/>
</dbReference>
<dbReference type="eggNOG" id="ENOG502ZFJ4">
    <property type="taxonomic scope" value="Bacteria"/>
</dbReference>
<proteinExistence type="predicted"/>
<dbReference type="EMBL" id="ABCS01000002">
    <property type="protein sequence ID" value="EDM81591.1"/>
    <property type="molecule type" value="Genomic_DNA"/>
</dbReference>
<protein>
    <recommendedName>
        <fullName evidence="3">Carboxypeptidase regulatory-like domain-containing protein</fullName>
    </recommendedName>
</protein>
<sequence>MGDACDPGPDACGDGLSCEPLSSGEGHVCAGSVELRGQVIDALDQSAIEGARVLALDETGSPVSDVALSDADGRYSLPISVPRDPDGNPATAVTFTLSASAADYQLYPSGLQPAFPVSTADITSVEDDPEVEGDENLSAIENASTTIGLLPLEGGGGFTITGRVATEADEVGGTLVVADGGAGSYTIADRSGAFTLFNVASGANTIRGYRGGLQVLPEMLEVSADVDGVVLGLADGGLSAVSGSVNIVNAAGGSETSVVLIPSALFDEVFEFGPVPFGLRAPEPGVAANISSSWTIPAVPEGTYKVIASLENDDLVRDPDTSIAGTEILEIEVVAGEDIEIQDSFKVTEALAVISPGADGPEEVSGTPVFEFADDSSEDRYEVIVHDALGNEVWRDDQVPGVNGNGTVTVDYGGPALEPGMFYRFQATSWKDGNPEATALSRTEDLRGVFIYVE</sequence>
<name>A6FXK3_9BACT</name>
<keyword evidence="2" id="KW-1185">Reference proteome</keyword>